<evidence type="ECO:0000313" key="9">
    <source>
        <dbReference type="Proteomes" id="UP001305414"/>
    </source>
</evidence>
<dbReference type="InterPro" id="IPR006101">
    <property type="entry name" value="Glyco_hydro_2"/>
</dbReference>
<dbReference type="FunFam" id="3.20.20.80:FF:000018">
    <property type="entry name" value="Beta-galactosidase"/>
    <property type="match status" value="1"/>
</dbReference>
<dbReference type="AlphaFoldDB" id="A0AAN7UQQ1"/>
<dbReference type="SUPFAM" id="SSF51445">
    <property type="entry name" value="(Trans)glycosidases"/>
    <property type="match status" value="1"/>
</dbReference>
<dbReference type="PANTHER" id="PTHR46323:SF2">
    <property type="entry name" value="BETA-GALACTOSIDASE"/>
    <property type="match status" value="1"/>
</dbReference>
<dbReference type="Pfam" id="PF02929">
    <property type="entry name" value="Bgal_small_N"/>
    <property type="match status" value="1"/>
</dbReference>
<dbReference type="SUPFAM" id="SSF74650">
    <property type="entry name" value="Galactose mutarotase-like"/>
    <property type="match status" value="1"/>
</dbReference>
<dbReference type="PRINTS" id="PR00132">
    <property type="entry name" value="GLHYDRLASE2"/>
</dbReference>
<keyword evidence="4" id="KW-0378">Hydrolase</keyword>
<reference evidence="8 9" key="1">
    <citation type="submission" date="2023-10" db="EMBL/GenBank/DDBJ databases">
        <title>Draft genome sequence of Xylaria bambusicola isolate GMP-LS, the root and basal stem rot pathogen of sugarcane in Indonesia.</title>
        <authorList>
            <person name="Selvaraj P."/>
            <person name="Muralishankar V."/>
            <person name="Muruganantham S."/>
            <person name="Sp S."/>
            <person name="Haryani S."/>
            <person name="Lau K.J.X."/>
            <person name="Naqvi N.I."/>
        </authorList>
    </citation>
    <scope>NUCLEOTIDE SEQUENCE [LARGE SCALE GENOMIC DNA]</scope>
    <source>
        <strain evidence="8">GMP-LS</strain>
    </source>
</reference>
<evidence type="ECO:0000313" key="8">
    <source>
        <dbReference type="EMBL" id="KAK5625699.1"/>
    </source>
</evidence>
<dbReference type="Gene3D" id="3.20.20.80">
    <property type="entry name" value="Glycosidases"/>
    <property type="match status" value="1"/>
</dbReference>
<dbReference type="Gene3D" id="2.60.120.260">
    <property type="entry name" value="Galactose-binding domain-like"/>
    <property type="match status" value="1"/>
</dbReference>
<dbReference type="Gene3D" id="2.70.98.10">
    <property type="match status" value="1"/>
</dbReference>
<dbReference type="InterPro" id="IPR014718">
    <property type="entry name" value="GH-type_carb-bd"/>
</dbReference>
<dbReference type="InterPro" id="IPR006102">
    <property type="entry name" value="Ig-like_GH2"/>
</dbReference>
<evidence type="ECO:0000256" key="2">
    <source>
        <dbReference type="ARBA" id="ARBA00007401"/>
    </source>
</evidence>
<dbReference type="PANTHER" id="PTHR46323">
    <property type="entry name" value="BETA-GALACTOSIDASE"/>
    <property type="match status" value="1"/>
</dbReference>
<sequence>MRPLYESAATYVTLETFIMLSPKAHPPSQPDWNNLQVLHKGTLPPRADFHIYGSIEDALSYDTTKAGRQSLSGTWKFLLANNPFEGPEGFESPAFDATKWDDTTVPSMWQLNGYGKGPHYTNVNFPIPVDPPNVPYVDNETGHYVHKFTVSKKLRNSQIRLRFEGVDSAYHVWVNGKEVGYHQGSRNPAEFDVTDVIDEANENTLAVKVYQYCDATYIEDQDQWRMSGIFRDVHLVAFPIQSRVEDLFIQTKLDEDYVDAELKVRVDISGSCEIQVTLYDPEKRPIVASGSKQVGGGSVDLSFKVKKPAKWTAESPTLYHLVITLNGSSFISQRVGFRQVEMKDGLIKVNGKRIVLKGANRHEHHPQFGRAVPFEFMKQDLLLMKKHNINAIRTSHQPSDTRLYNLADELGFWVMDEADLECHGFEAICDAALSPEDRALPFRERQLLTRANAAKWTSDNPDWEKAYVDRAVQLVRRDQLHPSVIIWSLGNEAFFGRNHVAMYNWIKSYDDSRPIHYEADIYADTMDMYSRMYPPVEEMVEFANDKTKTKPLILCEYIHAMGNGPGNIKEYVDTFYKYESLQGGFVWEWANHGLLTKDKETGDEFYAYGGDFGDVPNDSNFIMDGVLFSDHTPTPGLTEYKKAIEPVKVVTHTPEKITIVNRYDFITLDHLEASYMVLDEGKPTLHKGAVDIPKGIQPGQTAELTVIEKLPPLDSFLGEGVIQIVFRQKERTAALPAGHEIAFEEYSISSLLHVSQESTGKLTIHETPTLITIESPTARWTVSPIHGEIRSFKKNGCELLATSPSITFYRAQTDNDSPQDGADWKSKLLHLAKARTRSSCWGAVDGDDSTFVVQVQQRFAPPVLSWSIDLDITYTFRGNGSVSIRVKGMPKGQNLPRTLPRIGLSFELPSQWAESSAKKALTWYGRGPGESYVDKKLSQRLGEYSVSSIDELWTDYEYPQEGSNRTDTRWVRFTHGKSGEEVTAQFVDLNSSDKSERKTFDFNASHYRVADVEAAKHPYELRRKKTENVVIRLDAAHHGLGSGSCGPRTRDEYALLTDPFEFEVILS</sequence>
<dbReference type="InterPro" id="IPR036156">
    <property type="entry name" value="Beta-gal/glucu_dom_sf"/>
</dbReference>
<dbReference type="InterPro" id="IPR050347">
    <property type="entry name" value="Bact_Beta-galactosidase"/>
</dbReference>
<dbReference type="Pfam" id="PF02837">
    <property type="entry name" value="Glyco_hydro_2_N"/>
    <property type="match status" value="1"/>
</dbReference>
<dbReference type="Proteomes" id="UP001305414">
    <property type="component" value="Unassembled WGS sequence"/>
</dbReference>
<dbReference type="InterPro" id="IPR013783">
    <property type="entry name" value="Ig-like_fold"/>
</dbReference>
<keyword evidence="5" id="KW-0326">Glycosidase</keyword>
<dbReference type="InterPro" id="IPR017853">
    <property type="entry name" value="GH"/>
</dbReference>
<dbReference type="SMART" id="SM01038">
    <property type="entry name" value="Bgal_small_N"/>
    <property type="match status" value="1"/>
</dbReference>
<evidence type="ECO:0000256" key="3">
    <source>
        <dbReference type="ARBA" id="ARBA00012756"/>
    </source>
</evidence>
<dbReference type="GO" id="GO:0009341">
    <property type="term" value="C:beta-galactosidase complex"/>
    <property type="evidence" value="ECO:0007669"/>
    <property type="project" value="InterPro"/>
</dbReference>
<keyword evidence="9" id="KW-1185">Reference proteome</keyword>
<evidence type="ECO:0000259" key="7">
    <source>
        <dbReference type="SMART" id="SM01038"/>
    </source>
</evidence>
<dbReference type="EC" id="3.2.1.23" evidence="3"/>
<feature type="domain" description="Beta galactosidase small chain/" evidence="7">
    <location>
        <begin position="772"/>
        <end position="1067"/>
    </location>
</feature>
<dbReference type="InterPro" id="IPR006104">
    <property type="entry name" value="Glyco_hydro_2_N"/>
</dbReference>
<accession>A0AAN7UQQ1</accession>
<dbReference type="EMBL" id="JAWHQM010000002">
    <property type="protein sequence ID" value="KAK5625699.1"/>
    <property type="molecule type" value="Genomic_DNA"/>
</dbReference>
<comment type="catalytic activity">
    <reaction evidence="1">
        <text>Hydrolysis of terminal non-reducing beta-D-galactose residues in beta-D-galactosides.</text>
        <dbReference type="EC" id="3.2.1.23"/>
    </reaction>
</comment>
<dbReference type="GO" id="GO:0030246">
    <property type="term" value="F:carbohydrate binding"/>
    <property type="evidence" value="ECO:0007669"/>
    <property type="project" value="InterPro"/>
</dbReference>
<dbReference type="InterPro" id="IPR008979">
    <property type="entry name" value="Galactose-bd-like_sf"/>
</dbReference>
<evidence type="ECO:0000256" key="1">
    <source>
        <dbReference type="ARBA" id="ARBA00001412"/>
    </source>
</evidence>
<dbReference type="InterPro" id="IPR011013">
    <property type="entry name" value="Gal_mutarotase_sf_dom"/>
</dbReference>
<comment type="similarity">
    <text evidence="2">Belongs to the glycosyl hydrolase 2 family.</text>
</comment>
<proteinExistence type="inferred from homology"/>
<evidence type="ECO:0000256" key="5">
    <source>
        <dbReference type="ARBA" id="ARBA00023295"/>
    </source>
</evidence>
<dbReference type="GO" id="GO:0004565">
    <property type="term" value="F:beta-galactosidase activity"/>
    <property type="evidence" value="ECO:0007669"/>
    <property type="project" value="UniProtKB-EC"/>
</dbReference>
<dbReference type="SUPFAM" id="SSF49303">
    <property type="entry name" value="beta-Galactosidase/glucuronidase domain"/>
    <property type="match status" value="2"/>
</dbReference>
<dbReference type="Pfam" id="PF02836">
    <property type="entry name" value="Glyco_hydro_2_C"/>
    <property type="match status" value="1"/>
</dbReference>
<dbReference type="Gene3D" id="2.60.40.10">
    <property type="entry name" value="Immunoglobulins"/>
    <property type="match status" value="2"/>
</dbReference>
<dbReference type="InterPro" id="IPR006103">
    <property type="entry name" value="Glyco_hydro_2_cat"/>
</dbReference>
<dbReference type="SUPFAM" id="SSF49785">
    <property type="entry name" value="Galactose-binding domain-like"/>
    <property type="match status" value="1"/>
</dbReference>
<dbReference type="Pfam" id="PF00703">
    <property type="entry name" value="Glyco_hydro_2"/>
    <property type="match status" value="1"/>
</dbReference>
<gene>
    <name evidence="8" type="ORF">RRF57_001415</name>
</gene>
<protein>
    <recommendedName>
        <fullName evidence="3">beta-galactosidase</fullName>
        <ecNumber evidence="3">3.2.1.23</ecNumber>
    </recommendedName>
    <alternativeName>
        <fullName evidence="6">Lactase</fullName>
    </alternativeName>
</protein>
<name>A0AAN7UQQ1_9PEZI</name>
<dbReference type="Pfam" id="PF16353">
    <property type="entry name" value="LacZ_4"/>
    <property type="match status" value="1"/>
</dbReference>
<evidence type="ECO:0000256" key="4">
    <source>
        <dbReference type="ARBA" id="ARBA00022801"/>
    </source>
</evidence>
<evidence type="ECO:0000256" key="6">
    <source>
        <dbReference type="ARBA" id="ARBA00032230"/>
    </source>
</evidence>
<organism evidence="8 9">
    <name type="scientific">Xylaria bambusicola</name>
    <dbReference type="NCBI Taxonomy" id="326684"/>
    <lineage>
        <taxon>Eukaryota</taxon>
        <taxon>Fungi</taxon>
        <taxon>Dikarya</taxon>
        <taxon>Ascomycota</taxon>
        <taxon>Pezizomycotina</taxon>
        <taxon>Sordariomycetes</taxon>
        <taxon>Xylariomycetidae</taxon>
        <taxon>Xylariales</taxon>
        <taxon>Xylariaceae</taxon>
        <taxon>Xylaria</taxon>
    </lineage>
</organism>
<comment type="caution">
    <text evidence="8">The sequence shown here is derived from an EMBL/GenBank/DDBJ whole genome shotgun (WGS) entry which is preliminary data.</text>
</comment>
<dbReference type="InterPro" id="IPR004199">
    <property type="entry name" value="B-gal_small/dom_5"/>
</dbReference>
<dbReference type="GO" id="GO:0005990">
    <property type="term" value="P:lactose catabolic process"/>
    <property type="evidence" value="ECO:0007669"/>
    <property type="project" value="TreeGrafter"/>
</dbReference>
<dbReference type="InterPro" id="IPR032312">
    <property type="entry name" value="LacZ_4"/>
</dbReference>